<proteinExistence type="predicted"/>
<evidence type="ECO:0000313" key="2">
    <source>
        <dbReference type="Proteomes" id="UP000499080"/>
    </source>
</evidence>
<gene>
    <name evidence="1" type="ORF">AVEN_81356_1</name>
</gene>
<keyword evidence="2" id="KW-1185">Reference proteome</keyword>
<sequence>MFEIVATCAVVPYAMTSAGATLSNYGNNFVCSLYNKLSLAHPTSSIAVMASGLQGRDPTKKDLRLQIIPRKKPHDVISRENGHGEFKMWSTKRAVSLKYVYAFAEEVLLLNKVLWCTEISSH</sequence>
<reference evidence="1 2" key="1">
    <citation type="journal article" date="2019" name="Sci. Rep.">
        <title>Orb-weaving spider Araneus ventricosus genome elucidates the spidroin gene catalogue.</title>
        <authorList>
            <person name="Kono N."/>
            <person name="Nakamura H."/>
            <person name="Ohtoshi R."/>
            <person name="Moran D.A.P."/>
            <person name="Shinohara A."/>
            <person name="Yoshida Y."/>
            <person name="Fujiwara M."/>
            <person name="Mori M."/>
            <person name="Tomita M."/>
            <person name="Arakawa K."/>
        </authorList>
    </citation>
    <scope>NUCLEOTIDE SEQUENCE [LARGE SCALE GENOMIC DNA]</scope>
</reference>
<dbReference type="Proteomes" id="UP000499080">
    <property type="component" value="Unassembled WGS sequence"/>
</dbReference>
<organism evidence="1 2">
    <name type="scientific">Araneus ventricosus</name>
    <name type="common">Orbweaver spider</name>
    <name type="synonym">Epeira ventricosa</name>
    <dbReference type="NCBI Taxonomy" id="182803"/>
    <lineage>
        <taxon>Eukaryota</taxon>
        <taxon>Metazoa</taxon>
        <taxon>Ecdysozoa</taxon>
        <taxon>Arthropoda</taxon>
        <taxon>Chelicerata</taxon>
        <taxon>Arachnida</taxon>
        <taxon>Araneae</taxon>
        <taxon>Araneomorphae</taxon>
        <taxon>Entelegynae</taxon>
        <taxon>Araneoidea</taxon>
        <taxon>Araneidae</taxon>
        <taxon>Araneus</taxon>
    </lineage>
</organism>
<comment type="caution">
    <text evidence="1">The sequence shown here is derived from an EMBL/GenBank/DDBJ whole genome shotgun (WGS) entry which is preliminary data.</text>
</comment>
<dbReference type="EMBL" id="BGPR01000055">
    <property type="protein sequence ID" value="GBL87749.1"/>
    <property type="molecule type" value="Genomic_DNA"/>
</dbReference>
<dbReference type="AlphaFoldDB" id="A0A4Y2B8L8"/>
<protein>
    <submittedName>
        <fullName evidence="1">Uncharacterized protein</fullName>
    </submittedName>
</protein>
<name>A0A4Y2B8L8_ARAVE</name>
<accession>A0A4Y2B8L8</accession>
<evidence type="ECO:0000313" key="1">
    <source>
        <dbReference type="EMBL" id="GBL87749.1"/>
    </source>
</evidence>